<accession>A0A9X1AIL6</accession>
<comment type="caution">
    <text evidence="1">The sequence shown here is derived from an EMBL/GenBank/DDBJ whole genome shotgun (WGS) entry which is preliminary data.</text>
</comment>
<evidence type="ECO:0000313" key="2">
    <source>
        <dbReference type="Proteomes" id="UP001138757"/>
    </source>
</evidence>
<dbReference type="Proteomes" id="UP001138757">
    <property type="component" value="Unassembled WGS sequence"/>
</dbReference>
<reference evidence="1" key="1">
    <citation type="submission" date="2021-05" db="EMBL/GenBank/DDBJ databases">
        <title>Genome of Sphingobium sp. strain.</title>
        <authorList>
            <person name="Fan R."/>
        </authorList>
    </citation>
    <scope>NUCLEOTIDE SEQUENCE</scope>
    <source>
        <strain evidence="1">H33</strain>
    </source>
</reference>
<dbReference type="EMBL" id="JAHGAW010000001">
    <property type="protein sequence ID" value="MBT2185474.1"/>
    <property type="molecule type" value="Genomic_DNA"/>
</dbReference>
<keyword evidence="2" id="KW-1185">Reference proteome</keyword>
<sequence length="81" mass="9263">MTLDTRQTLHSLFADHGDALHALKLDDAHFRALAERHDALSKEIHRIETEIEPASDDRLELLKKERLAVLDEISGLIARRN</sequence>
<dbReference type="Gene3D" id="6.10.280.50">
    <property type="match status" value="1"/>
</dbReference>
<gene>
    <name evidence="1" type="ORF">KK488_00755</name>
</gene>
<dbReference type="InterPro" id="IPR007420">
    <property type="entry name" value="DUF465"/>
</dbReference>
<dbReference type="RefSeq" id="WP_214621226.1">
    <property type="nucleotide sequence ID" value="NZ_JAHGAW010000001.1"/>
</dbReference>
<dbReference type="Pfam" id="PF04325">
    <property type="entry name" value="DUF465"/>
    <property type="match status" value="1"/>
</dbReference>
<organism evidence="1 2">
    <name type="scientific">Sphingobium nicotianae</name>
    <dbReference type="NCBI Taxonomy" id="2782607"/>
    <lineage>
        <taxon>Bacteria</taxon>
        <taxon>Pseudomonadati</taxon>
        <taxon>Pseudomonadota</taxon>
        <taxon>Alphaproteobacteria</taxon>
        <taxon>Sphingomonadales</taxon>
        <taxon>Sphingomonadaceae</taxon>
        <taxon>Sphingobium</taxon>
    </lineage>
</organism>
<dbReference type="AlphaFoldDB" id="A0A9X1AIL6"/>
<dbReference type="InterPro" id="IPR038444">
    <property type="entry name" value="DUF465_sf"/>
</dbReference>
<name>A0A9X1AIL6_9SPHN</name>
<proteinExistence type="predicted"/>
<protein>
    <submittedName>
        <fullName evidence="1">DUF465 domain-containing protein</fullName>
    </submittedName>
</protein>
<evidence type="ECO:0000313" key="1">
    <source>
        <dbReference type="EMBL" id="MBT2185474.1"/>
    </source>
</evidence>